<feature type="region of interest" description="Disordered" evidence="4">
    <location>
        <begin position="394"/>
        <end position="427"/>
    </location>
</feature>
<gene>
    <name evidence="6" type="ORF">EUU22_23440</name>
</gene>
<name>A0A4Q2SAH1_9HYPH</name>
<dbReference type="InterPro" id="IPR051212">
    <property type="entry name" value="Type-I_RE_S_subunit"/>
</dbReference>
<dbReference type="GO" id="GO:0009307">
    <property type="term" value="P:DNA restriction-modification system"/>
    <property type="evidence" value="ECO:0007669"/>
    <property type="project" value="UniProtKB-KW"/>
</dbReference>
<proteinExistence type="inferred from homology"/>
<comment type="caution">
    <text evidence="6">The sequence shown here is derived from an EMBL/GenBank/DDBJ whole genome shotgun (WGS) entry which is preliminary data.</text>
</comment>
<dbReference type="Pfam" id="PF01420">
    <property type="entry name" value="Methylase_S"/>
    <property type="match status" value="1"/>
</dbReference>
<dbReference type="GO" id="GO:0003677">
    <property type="term" value="F:DNA binding"/>
    <property type="evidence" value="ECO:0007669"/>
    <property type="project" value="UniProtKB-KW"/>
</dbReference>
<dbReference type="SUPFAM" id="SSF116734">
    <property type="entry name" value="DNA methylase specificity domain"/>
    <property type="match status" value="2"/>
</dbReference>
<feature type="compositionally biased region" description="Basic residues" evidence="4">
    <location>
        <begin position="418"/>
        <end position="427"/>
    </location>
</feature>
<evidence type="ECO:0000256" key="2">
    <source>
        <dbReference type="ARBA" id="ARBA00022747"/>
    </source>
</evidence>
<evidence type="ECO:0000313" key="7">
    <source>
        <dbReference type="Proteomes" id="UP000291088"/>
    </source>
</evidence>
<sequence length="427" mass="46505">MSKLPQGWSSETMGELADFIMGQAPPGSECNKSGSGTPFVKAGEFGTERPVIREWTTRPLKQGCASDVFICVVGATAGKINLGADCAIGRSVAAIRPSGALDQHFLYRFLSTRVRELRAGSAGSAQGVISKDDLAAVEMALPPLPEQRRIVAKIDSLTGKSRRARDHLDHIPRLVEKYKQAVLAAAFAEANGSSGHLVTIGEIASEVRNGLSKKPTDGPEGTPILRISAVRPRQVRIDDVRYYPTEEVPASAMLRTGDLLFTRYNGNPEFTAVCGQVRHMVGELTYPDKLIRVRMARGVEPSFVELMATSEQARRWLNPHIKSAAGQHGISGADLKRLPIPLPSLATQQGIVRRIEAAFVWIDRLASEATSARRLIDKLDQALLGKAFRGELVPQDPEDEPASVLLDRIRTERDTAPKTRRGRRPAA</sequence>
<organism evidence="6 7">
    <name type="scientific">Ciceribacter ferrooxidans</name>
    <dbReference type="NCBI Taxonomy" id="2509717"/>
    <lineage>
        <taxon>Bacteria</taxon>
        <taxon>Pseudomonadati</taxon>
        <taxon>Pseudomonadota</taxon>
        <taxon>Alphaproteobacteria</taxon>
        <taxon>Hyphomicrobiales</taxon>
        <taxon>Rhizobiaceae</taxon>
        <taxon>Ciceribacter</taxon>
    </lineage>
</organism>
<dbReference type="EMBL" id="SDVB01000380">
    <property type="protein sequence ID" value="RYB98044.1"/>
    <property type="molecule type" value="Genomic_DNA"/>
</dbReference>
<dbReference type="AlphaFoldDB" id="A0A4Q2SAH1"/>
<keyword evidence="7" id="KW-1185">Reference proteome</keyword>
<evidence type="ECO:0000259" key="5">
    <source>
        <dbReference type="Pfam" id="PF01420"/>
    </source>
</evidence>
<evidence type="ECO:0000313" key="6">
    <source>
        <dbReference type="EMBL" id="RYB98044.1"/>
    </source>
</evidence>
<reference evidence="6 7" key="1">
    <citation type="submission" date="2019-01" db="EMBL/GenBank/DDBJ databases">
        <authorList>
            <person name="Deng T."/>
        </authorList>
    </citation>
    <scope>NUCLEOTIDE SEQUENCE [LARGE SCALE GENOMIC DNA]</scope>
    <source>
        <strain evidence="6 7">F8825</strain>
    </source>
</reference>
<dbReference type="Gene3D" id="3.90.220.20">
    <property type="entry name" value="DNA methylase specificity domains"/>
    <property type="match status" value="2"/>
</dbReference>
<evidence type="ECO:0000256" key="1">
    <source>
        <dbReference type="ARBA" id="ARBA00010923"/>
    </source>
</evidence>
<protein>
    <recommendedName>
        <fullName evidence="5">Type I restriction modification DNA specificity domain-containing protein</fullName>
    </recommendedName>
</protein>
<keyword evidence="3" id="KW-0238">DNA-binding</keyword>
<dbReference type="InterPro" id="IPR044946">
    <property type="entry name" value="Restrct_endonuc_typeI_TRD_sf"/>
</dbReference>
<dbReference type="PANTHER" id="PTHR43140:SF1">
    <property type="entry name" value="TYPE I RESTRICTION ENZYME ECOKI SPECIFICITY SUBUNIT"/>
    <property type="match status" value="1"/>
</dbReference>
<accession>A0A4Q2SAH1</accession>
<comment type="similarity">
    <text evidence="1">Belongs to the type-I restriction system S methylase family.</text>
</comment>
<dbReference type="Proteomes" id="UP000291088">
    <property type="component" value="Unassembled WGS sequence"/>
</dbReference>
<feature type="compositionally biased region" description="Basic and acidic residues" evidence="4">
    <location>
        <begin position="407"/>
        <end position="417"/>
    </location>
</feature>
<keyword evidence="2" id="KW-0680">Restriction system</keyword>
<feature type="domain" description="Type I restriction modification DNA specificity" evidence="5">
    <location>
        <begin position="5"/>
        <end position="159"/>
    </location>
</feature>
<dbReference type="CDD" id="cd17261">
    <property type="entry name" value="RMtype1_S_EcoKI-TRD2-CR2_like"/>
    <property type="match status" value="1"/>
</dbReference>
<evidence type="ECO:0000256" key="4">
    <source>
        <dbReference type="SAM" id="MobiDB-lite"/>
    </source>
</evidence>
<evidence type="ECO:0000256" key="3">
    <source>
        <dbReference type="ARBA" id="ARBA00023125"/>
    </source>
</evidence>
<dbReference type="OrthoDB" id="164285at2"/>
<dbReference type="InterPro" id="IPR000055">
    <property type="entry name" value="Restrct_endonuc_typeI_TRD"/>
</dbReference>
<dbReference type="PANTHER" id="PTHR43140">
    <property type="entry name" value="TYPE-1 RESTRICTION ENZYME ECOKI SPECIFICITY PROTEIN"/>
    <property type="match status" value="1"/>
</dbReference>
<dbReference type="RefSeq" id="WP_129334379.1">
    <property type="nucleotide sequence ID" value="NZ_SDVB01000380.1"/>
</dbReference>